<keyword evidence="1" id="KW-0732">Signal</keyword>
<dbReference type="STRING" id="258533.BN977_02850"/>
<sequence>MREMADNPTARHRWRIVIAGTAAGLAGVVGLAGNTAGAEPLAPQPVLPAPATVTQTVTVVPNAGPLAPAQAASVPAAGLAGTPIAPAAVPAPAAAGAMMAPAGTAPVTQAVTQPVAIPLNPDNSGTIKDYLTSKGVTLEPQSARDFKALHIVLPMPPGWSQVPDPNVPDAFAVIADRVGGDGLYTSNAQVVVYKLVGDFDPREAIRHGFVDSQQLTAWRPTDGRISVINDVPTSWIEGTYRENNMTLNTSRHNLIATAGPDRYLVSLAVTTGASVSVASGEATDAIINGFKVLPPGAVPAAAPATPAAPGAGPAPAAPAVPVVPAAPAASAAPLATGPVGPGAGTVAPVALGLPR</sequence>
<organism evidence="2 3">
    <name type="scientific">Mycolicibacterium cosmeticum</name>
    <dbReference type="NCBI Taxonomy" id="258533"/>
    <lineage>
        <taxon>Bacteria</taxon>
        <taxon>Bacillati</taxon>
        <taxon>Actinomycetota</taxon>
        <taxon>Actinomycetes</taxon>
        <taxon>Mycobacteriales</taxon>
        <taxon>Mycobacteriaceae</taxon>
        <taxon>Mycolicibacterium</taxon>
    </lineage>
</organism>
<reference evidence="2" key="2">
    <citation type="submission" date="2014-03" db="EMBL/GenBank/DDBJ databases">
        <authorList>
            <person name="Urmite Genomes"/>
        </authorList>
    </citation>
    <scope>NUCLEOTIDE SEQUENCE</scope>
    <source>
        <strain evidence="2">DSM 44829</strain>
    </source>
</reference>
<evidence type="ECO:0000256" key="1">
    <source>
        <dbReference type="ARBA" id="ARBA00022729"/>
    </source>
</evidence>
<dbReference type="Proteomes" id="UP000028870">
    <property type="component" value="Unassembled WGS sequence"/>
</dbReference>
<accession>W9AZM9</accession>
<evidence type="ECO:0000313" key="3">
    <source>
        <dbReference type="Proteomes" id="UP000028870"/>
    </source>
</evidence>
<dbReference type="EMBL" id="CCBB010000001">
    <property type="protein sequence ID" value="CDO08031.1"/>
    <property type="molecule type" value="Genomic_DNA"/>
</dbReference>
<proteinExistence type="predicted"/>
<gene>
    <name evidence="2" type="ORF">BN977_02850</name>
</gene>
<dbReference type="InterPro" id="IPR019674">
    <property type="entry name" value="Lipoprotein_LpqN/LpqT-like"/>
</dbReference>
<dbReference type="Gene3D" id="3.40.1000.10">
    <property type="entry name" value="Mog1/PsbP, alpha/beta/alpha sandwich"/>
    <property type="match status" value="1"/>
</dbReference>
<keyword evidence="2" id="KW-0449">Lipoprotein</keyword>
<dbReference type="eggNOG" id="ENOG5031EJ8">
    <property type="taxonomic scope" value="Bacteria"/>
</dbReference>
<name>W9AZM9_MYCCO</name>
<reference evidence="2" key="1">
    <citation type="submission" date="2014-03" db="EMBL/GenBank/DDBJ databases">
        <title>Draft Genome Sequence of Mycobacterium cosmeticum DSM 44829.</title>
        <authorList>
            <person name="Croce O."/>
            <person name="Robert C."/>
            <person name="Raoult D."/>
            <person name="Drancourt M."/>
        </authorList>
    </citation>
    <scope>NUCLEOTIDE SEQUENCE [LARGE SCALE GENOMIC DNA]</scope>
    <source>
        <strain evidence="2">DSM 44829</strain>
    </source>
</reference>
<keyword evidence="3" id="KW-1185">Reference proteome</keyword>
<protein>
    <submittedName>
        <fullName evidence="2">Lipoprotein LpqN</fullName>
    </submittedName>
</protein>
<evidence type="ECO:0000313" key="2">
    <source>
        <dbReference type="EMBL" id="CDO08031.1"/>
    </source>
</evidence>
<dbReference type="AlphaFoldDB" id="W9AZM9"/>
<dbReference type="Pfam" id="PF10738">
    <property type="entry name" value="Lpp-LpqN"/>
    <property type="match status" value="1"/>
</dbReference>
<comment type="caution">
    <text evidence="2">The sequence shown here is derived from an EMBL/GenBank/DDBJ whole genome shotgun (WGS) entry which is preliminary data.</text>
</comment>